<dbReference type="Pfam" id="PF04138">
    <property type="entry name" value="GtrA_DPMS_TM"/>
    <property type="match status" value="1"/>
</dbReference>
<dbReference type="Proteomes" id="UP000223596">
    <property type="component" value="Unassembled WGS sequence"/>
</dbReference>
<evidence type="ECO:0000313" key="8">
    <source>
        <dbReference type="Proteomes" id="UP000223596"/>
    </source>
</evidence>
<keyword evidence="3 5" id="KW-1133">Transmembrane helix</keyword>
<comment type="subcellular location">
    <subcellularLocation>
        <location evidence="1">Membrane</location>
        <topology evidence="1">Multi-pass membrane protein</topology>
    </subcellularLocation>
</comment>
<gene>
    <name evidence="7" type="ORF">M972_112931</name>
</gene>
<dbReference type="EMBL" id="PDBW01000001">
    <property type="protein sequence ID" value="PFH04107.1"/>
    <property type="molecule type" value="Genomic_DNA"/>
</dbReference>
<dbReference type="InterPro" id="IPR007267">
    <property type="entry name" value="GtrA_DPMS_TM"/>
</dbReference>
<comment type="caution">
    <text evidence="7">The sequence shown here is derived from an EMBL/GenBank/DDBJ whole genome shotgun (WGS) entry which is preliminary data.</text>
</comment>
<feature type="transmembrane region" description="Helical" evidence="5">
    <location>
        <begin position="118"/>
        <end position="139"/>
    </location>
</feature>
<proteinExistence type="predicted"/>
<keyword evidence="2 5" id="KW-0812">Transmembrane</keyword>
<evidence type="ECO:0000256" key="2">
    <source>
        <dbReference type="ARBA" id="ARBA00022692"/>
    </source>
</evidence>
<feature type="transmembrane region" description="Helical" evidence="5">
    <location>
        <begin position="145"/>
        <end position="166"/>
    </location>
</feature>
<dbReference type="AlphaFoldDB" id="A0AB36TJL7"/>
<evidence type="ECO:0000313" key="7">
    <source>
        <dbReference type="EMBL" id="PFH04107.1"/>
    </source>
</evidence>
<evidence type="ECO:0000256" key="3">
    <source>
        <dbReference type="ARBA" id="ARBA00022989"/>
    </source>
</evidence>
<keyword evidence="4 5" id="KW-0472">Membrane</keyword>
<protein>
    <submittedName>
        <fullName evidence="7">Flippase GtrA</fullName>
    </submittedName>
</protein>
<dbReference type="RefSeq" id="WP_003515176.1">
    <property type="nucleotide sequence ID" value="NZ_CP013828.1"/>
</dbReference>
<feature type="transmembrane region" description="Helical" evidence="5">
    <location>
        <begin position="31"/>
        <end position="53"/>
    </location>
</feature>
<organism evidence="7 8">
    <name type="scientific">Acetivibrio thermocellus AD2</name>
    <dbReference type="NCBI Taxonomy" id="1138384"/>
    <lineage>
        <taxon>Bacteria</taxon>
        <taxon>Bacillati</taxon>
        <taxon>Bacillota</taxon>
        <taxon>Clostridia</taxon>
        <taxon>Eubacteriales</taxon>
        <taxon>Oscillospiraceae</taxon>
        <taxon>Acetivibrio</taxon>
    </lineage>
</organism>
<evidence type="ECO:0000256" key="5">
    <source>
        <dbReference type="SAM" id="Phobius"/>
    </source>
</evidence>
<reference evidence="7 8" key="1">
    <citation type="submission" date="2017-09" db="EMBL/GenBank/DDBJ databases">
        <title>Evaluation of Pacific Biosciences Sequencing Technology to Finishing C. thermocellum Genome Sequences.</title>
        <authorList>
            <person name="Brown S."/>
        </authorList>
    </citation>
    <scope>NUCLEOTIDE SEQUENCE [LARGE SCALE GENOMIC DNA]</scope>
    <source>
        <strain evidence="7 8">AD2</strain>
    </source>
</reference>
<dbReference type="GeneID" id="35803729"/>
<sequence length="172" mass="20371">MLVNNILDRLKKYKFFSELLTPETFSQMKRYVITGFTGFAIEYALFFSFYYYIFKRFFPAGYPLAKSIAENWFNYDLKADTYSYLFANAIAYVVVFWFNFLVNRIWSFKSKVNIFKQLGQYAVLFVFNLFATSALLWLLSDKIGIIPAISKVLVMGLVVCWNFVLYKKVIYK</sequence>
<evidence type="ECO:0000256" key="1">
    <source>
        <dbReference type="ARBA" id="ARBA00004141"/>
    </source>
</evidence>
<evidence type="ECO:0000259" key="6">
    <source>
        <dbReference type="Pfam" id="PF04138"/>
    </source>
</evidence>
<name>A0AB36TJL7_ACETH</name>
<feature type="domain" description="GtrA/DPMS transmembrane" evidence="6">
    <location>
        <begin position="30"/>
        <end position="170"/>
    </location>
</feature>
<evidence type="ECO:0000256" key="4">
    <source>
        <dbReference type="ARBA" id="ARBA00023136"/>
    </source>
</evidence>
<feature type="transmembrane region" description="Helical" evidence="5">
    <location>
        <begin position="82"/>
        <end position="106"/>
    </location>
</feature>
<dbReference type="GO" id="GO:0016020">
    <property type="term" value="C:membrane"/>
    <property type="evidence" value="ECO:0007669"/>
    <property type="project" value="UniProtKB-SubCell"/>
</dbReference>
<dbReference type="GO" id="GO:0000271">
    <property type="term" value="P:polysaccharide biosynthetic process"/>
    <property type="evidence" value="ECO:0007669"/>
    <property type="project" value="InterPro"/>
</dbReference>
<accession>A0AB36TJL7</accession>